<comment type="caution">
    <text evidence="1">The sequence shown here is derived from an EMBL/GenBank/DDBJ whole genome shotgun (WGS) entry which is preliminary data.</text>
</comment>
<feature type="non-terminal residue" evidence="1">
    <location>
        <position position="1"/>
    </location>
</feature>
<dbReference type="GeneID" id="36320662"/>
<evidence type="ECO:0000313" key="2">
    <source>
        <dbReference type="Proteomes" id="UP000034350"/>
    </source>
</evidence>
<dbReference type="AlphaFoldDB" id="A0A0F9W994"/>
<dbReference type="VEuPathDB" id="MicrosporidiaDB:G9O61_00g014370"/>
<accession>A0A0F9W994</accession>
<dbReference type="Proteomes" id="UP000034350">
    <property type="component" value="Unassembled WGS sequence"/>
</dbReference>
<sequence length="161" mass="18883">FARNSNFDDNFARLLLYTNYVWRNAKESDILQQVRFSKDKEIVFVDKKVLKMLHNILNNFFRTDQEIQISLCDIFFKNNFFKDGSNYKVYADPAEIFIIQNNVDYFQNIFDSLKYRFDEETQNLLKNKNIILSGGVPASLIEFIGAKLVAFAMESNLSTSE</sequence>
<protein>
    <submittedName>
        <fullName evidence="1">Uncharacterized protein</fullName>
    </submittedName>
</protein>
<name>A0A0F9W994_9MICR</name>
<dbReference type="EMBL" id="JPQZ01000464">
    <property type="protein sequence ID" value="KKO73565.1"/>
    <property type="molecule type" value="Genomic_DNA"/>
</dbReference>
<dbReference type="RefSeq" id="XP_024329307.1">
    <property type="nucleotide sequence ID" value="XM_024475715.1"/>
</dbReference>
<evidence type="ECO:0000313" key="1">
    <source>
        <dbReference type="EMBL" id="KKO73565.1"/>
    </source>
</evidence>
<proteinExistence type="predicted"/>
<gene>
    <name evidence="1" type="ORF">AAJ76_465000979</name>
</gene>
<reference evidence="1 2" key="1">
    <citation type="journal article" date="2015" name="Environ. Microbiol.">
        <title>Genome analyses suggest the presence of polyploidy and recent human-driven expansions in eight global populations of the honeybee pathogen Nosema ceranae.</title>
        <authorList>
            <person name="Pelin A."/>
            <person name="Selman M."/>
            <person name="Aris-Brosou S."/>
            <person name="Farinelli L."/>
            <person name="Corradi N."/>
        </authorList>
    </citation>
    <scope>NUCLEOTIDE SEQUENCE [LARGE SCALE GENOMIC DNA]</scope>
    <source>
        <strain evidence="1 2">PA08 1199</strain>
    </source>
</reference>
<keyword evidence="2" id="KW-1185">Reference proteome</keyword>
<organism evidence="1 2">
    <name type="scientific">Vairimorpha ceranae</name>
    <dbReference type="NCBI Taxonomy" id="40302"/>
    <lineage>
        <taxon>Eukaryota</taxon>
        <taxon>Fungi</taxon>
        <taxon>Fungi incertae sedis</taxon>
        <taxon>Microsporidia</taxon>
        <taxon>Nosematidae</taxon>
        <taxon>Vairimorpha</taxon>
    </lineage>
</organism>
<dbReference type="VEuPathDB" id="MicrosporidiaDB:AAJ76_465000979"/>